<protein>
    <recommendedName>
        <fullName evidence="1">FAD dependent oxidoreductase domain-containing protein</fullName>
    </recommendedName>
</protein>
<comment type="caution">
    <text evidence="2">The sequence shown here is derived from an EMBL/GenBank/DDBJ whole genome shotgun (WGS) entry which is preliminary data.</text>
</comment>
<dbReference type="GO" id="GO:0005737">
    <property type="term" value="C:cytoplasm"/>
    <property type="evidence" value="ECO:0007669"/>
    <property type="project" value="TreeGrafter"/>
</dbReference>
<dbReference type="SUPFAM" id="SSF51905">
    <property type="entry name" value="FAD/NAD(P)-binding domain"/>
    <property type="match status" value="1"/>
</dbReference>
<proteinExistence type="predicted"/>
<sequence length="470" mass="53045">MANIDPSILKHLSIMQPELYWLDADPLEPLPHPSLIGDVTADLCIVGAGYTGLWTALLAKEANPEREVIVVEQRETGAGASGRNGGFCSYSLTHGFMNGYSRFKDEMAVIERLGRENLDAIEATIKRYGIDCNFEWNGEYRVAVEEWQMEGLVEEAQLRNSFGDNVELLSKDEIQARVKSPIYKGALWDPDGTALVDPARLVWGLERACIKLGVKVFENSQVERLERTKNGMIVHTPYGSVYANKVALATNVFKSLIKRAHKYVIPVYDFQLVTEPLTAEQLESIGWSDREGLSDAGNQFHYYRMTKDNEILWGGYDAIYNFRGKVRQEYETDAETYAHLAEAFLETFPQLQGIKFTHGWGGAIDTCSRFSPFWGTAYNGRVAYVLGYTGLGVGSTRFGAQVMLDLLDGVENERTQLRMVRKKPMPFPPEPFRFIFIRLTQWSINQADKNSGKRNLWLKLLDSLGLGFDS</sequence>
<evidence type="ECO:0000259" key="1">
    <source>
        <dbReference type="Pfam" id="PF01266"/>
    </source>
</evidence>
<reference evidence="2" key="1">
    <citation type="submission" date="2014-05" db="EMBL/GenBank/DDBJ databases">
        <title>Key roles for freshwater Actinobacteria revealed by deep metagenomic sequencing.</title>
        <authorList>
            <person name="Ghai R."/>
            <person name="Mizuno C.M."/>
            <person name="Picazo A."/>
            <person name="Camacho A."/>
            <person name="Rodriguez-Valera F."/>
        </authorList>
    </citation>
    <scope>NUCLEOTIDE SEQUENCE</scope>
</reference>
<dbReference type="Gene3D" id="3.50.50.60">
    <property type="entry name" value="FAD/NAD(P)-binding domain"/>
    <property type="match status" value="1"/>
</dbReference>
<evidence type="ECO:0000313" key="2">
    <source>
        <dbReference type="EMBL" id="KGA13709.1"/>
    </source>
</evidence>
<dbReference type="PANTHER" id="PTHR13847">
    <property type="entry name" value="SARCOSINE DEHYDROGENASE-RELATED"/>
    <property type="match status" value="1"/>
</dbReference>
<organism evidence="2">
    <name type="scientific">freshwater metagenome</name>
    <dbReference type="NCBI Taxonomy" id="449393"/>
    <lineage>
        <taxon>unclassified sequences</taxon>
        <taxon>metagenomes</taxon>
        <taxon>ecological metagenomes</taxon>
    </lineage>
</organism>
<dbReference type="PANTHER" id="PTHR13847:SF281">
    <property type="entry name" value="FAD DEPENDENT OXIDOREDUCTASE DOMAIN-CONTAINING PROTEIN"/>
    <property type="match status" value="1"/>
</dbReference>
<feature type="domain" description="FAD dependent oxidoreductase" evidence="1">
    <location>
        <begin position="42"/>
        <end position="404"/>
    </location>
</feature>
<dbReference type="Gene3D" id="3.30.9.10">
    <property type="entry name" value="D-Amino Acid Oxidase, subunit A, domain 2"/>
    <property type="match status" value="1"/>
</dbReference>
<gene>
    <name evidence="2" type="ORF">GM50_21690</name>
</gene>
<dbReference type="AlphaFoldDB" id="A0A094PVH8"/>
<dbReference type="InterPro" id="IPR036188">
    <property type="entry name" value="FAD/NAD-bd_sf"/>
</dbReference>
<accession>A0A094PVH8</accession>
<dbReference type="Pfam" id="PF01266">
    <property type="entry name" value="DAO"/>
    <property type="match status" value="1"/>
</dbReference>
<dbReference type="InterPro" id="IPR006076">
    <property type="entry name" value="FAD-dep_OxRdtase"/>
</dbReference>
<dbReference type="EMBL" id="JNSK01000157">
    <property type="protein sequence ID" value="KGA13709.1"/>
    <property type="molecule type" value="Genomic_DNA"/>
</dbReference>
<name>A0A094PVH8_9ZZZZ</name>